<keyword evidence="1" id="KW-0732">Signal</keyword>
<gene>
    <name evidence="2" type="ORF">SAMN04488522_104500</name>
</gene>
<organism evidence="2 3">
    <name type="scientific">Pedobacter caeni</name>
    <dbReference type="NCBI Taxonomy" id="288992"/>
    <lineage>
        <taxon>Bacteria</taxon>
        <taxon>Pseudomonadati</taxon>
        <taxon>Bacteroidota</taxon>
        <taxon>Sphingobacteriia</taxon>
        <taxon>Sphingobacteriales</taxon>
        <taxon>Sphingobacteriaceae</taxon>
        <taxon>Pedobacter</taxon>
    </lineage>
</organism>
<feature type="signal peptide" evidence="1">
    <location>
        <begin position="1"/>
        <end position="19"/>
    </location>
</feature>
<dbReference type="STRING" id="288992.SAMN04488522_104500"/>
<proteinExistence type="predicted"/>
<accession>A0A1M5H4G1</accession>
<dbReference type="AlphaFoldDB" id="A0A1M5H4G1"/>
<dbReference type="Proteomes" id="UP000184287">
    <property type="component" value="Unassembled WGS sequence"/>
</dbReference>
<sequence>MKKLILSVAFSLFILSVTAQDKIDPQKKSPEMNTKQNINRFQLSIGLDEGIPVGELSKYSSFVMGASIQGEYAVLKELGLTLSANYLYFLGKNGRTGLSFVPVLAGAKFYLSRKIYISGQLGAAMYIGQDSEDDTYLSYAQGIGFQASNRIDLLAKYEGINIGGSRTYSFAGLRIAYNLFKRKK</sequence>
<evidence type="ECO:0000313" key="3">
    <source>
        <dbReference type="Proteomes" id="UP000184287"/>
    </source>
</evidence>
<dbReference type="RefSeq" id="WP_073233167.1">
    <property type="nucleotide sequence ID" value="NZ_FQUQ01000004.1"/>
</dbReference>
<protein>
    <recommendedName>
        <fullName evidence="4">Outer membrane protein beta-barrel domain-containing protein</fullName>
    </recommendedName>
</protein>
<keyword evidence="3" id="KW-1185">Reference proteome</keyword>
<evidence type="ECO:0008006" key="4">
    <source>
        <dbReference type="Google" id="ProtNLM"/>
    </source>
</evidence>
<dbReference type="EMBL" id="FQUQ01000004">
    <property type="protein sequence ID" value="SHG10773.1"/>
    <property type="molecule type" value="Genomic_DNA"/>
</dbReference>
<evidence type="ECO:0000256" key="1">
    <source>
        <dbReference type="SAM" id="SignalP"/>
    </source>
</evidence>
<reference evidence="3" key="1">
    <citation type="submission" date="2016-11" db="EMBL/GenBank/DDBJ databases">
        <authorList>
            <person name="Varghese N."/>
            <person name="Submissions S."/>
        </authorList>
    </citation>
    <scope>NUCLEOTIDE SEQUENCE [LARGE SCALE GENOMIC DNA]</scope>
    <source>
        <strain evidence="3">DSM 16990</strain>
    </source>
</reference>
<dbReference type="OrthoDB" id="759645at2"/>
<feature type="chain" id="PRO_5009910651" description="Outer membrane protein beta-barrel domain-containing protein" evidence="1">
    <location>
        <begin position="20"/>
        <end position="184"/>
    </location>
</feature>
<name>A0A1M5H4G1_9SPHI</name>
<evidence type="ECO:0000313" key="2">
    <source>
        <dbReference type="EMBL" id="SHG10773.1"/>
    </source>
</evidence>